<reference evidence="2" key="1">
    <citation type="submission" date="2020-03" db="EMBL/GenBank/DDBJ databases">
        <title>Castanea mollissima Vanexum genome sequencing.</title>
        <authorList>
            <person name="Staton M."/>
        </authorList>
    </citation>
    <scope>NUCLEOTIDE SEQUENCE</scope>
    <source>
        <tissue evidence="2">Leaf</tissue>
    </source>
</reference>
<dbReference type="OrthoDB" id="782264at2759"/>
<evidence type="ECO:0000313" key="2">
    <source>
        <dbReference type="EMBL" id="KAF3965114.1"/>
    </source>
</evidence>
<protein>
    <submittedName>
        <fullName evidence="2">Uncharacterized protein</fullName>
    </submittedName>
</protein>
<comment type="caution">
    <text evidence="2">The sequence shown here is derived from an EMBL/GenBank/DDBJ whole genome shotgun (WGS) entry which is preliminary data.</text>
</comment>
<dbReference type="EMBL" id="JRKL02001256">
    <property type="protein sequence ID" value="KAF3965114.1"/>
    <property type="molecule type" value="Genomic_DNA"/>
</dbReference>
<feature type="compositionally biased region" description="Low complexity" evidence="1">
    <location>
        <begin position="18"/>
        <end position="29"/>
    </location>
</feature>
<gene>
    <name evidence="2" type="ORF">CMV_010671</name>
</gene>
<sequence>MNKEYSFLCLDLESKNPQQQTAHHQQTATREGYASYSSFPSGDFPTDGDVVVDHASASPEIYEFDDPNPGYSQSLFNPIYVDNGNGNENGYGGFGENSIGIDASTSTTVFSALTIWCFRHRLK</sequence>
<keyword evidence="3" id="KW-1185">Reference proteome</keyword>
<dbReference type="AlphaFoldDB" id="A0A8J4VXL8"/>
<organism evidence="2 3">
    <name type="scientific">Castanea mollissima</name>
    <name type="common">Chinese chestnut</name>
    <dbReference type="NCBI Taxonomy" id="60419"/>
    <lineage>
        <taxon>Eukaryota</taxon>
        <taxon>Viridiplantae</taxon>
        <taxon>Streptophyta</taxon>
        <taxon>Embryophyta</taxon>
        <taxon>Tracheophyta</taxon>
        <taxon>Spermatophyta</taxon>
        <taxon>Magnoliopsida</taxon>
        <taxon>eudicotyledons</taxon>
        <taxon>Gunneridae</taxon>
        <taxon>Pentapetalae</taxon>
        <taxon>rosids</taxon>
        <taxon>fabids</taxon>
        <taxon>Fagales</taxon>
        <taxon>Fagaceae</taxon>
        <taxon>Castanea</taxon>
    </lineage>
</organism>
<evidence type="ECO:0000313" key="3">
    <source>
        <dbReference type="Proteomes" id="UP000737018"/>
    </source>
</evidence>
<feature type="region of interest" description="Disordered" evidence="1">
    <location>
        <begin position="16"/>
        <end position="50"/>
    </location>
</feature>
<dbReference type="Proteomes" id="UP000737018">
    <property type="component" value="Unassembled WGS sequence"/>
</dbReference>
<name>A0A8J4VXL8_9ROSI</name>
<proteinExistence type="predicted"/>
<accession>A0A8J4VXL8</accession>
<evidence type="ECO:0000256" key="1">
    <source>
        <dbReference type="SAM" id="MobiDB-lite"/>
    </source>
</evidence>